<proteinExistence type="predicted"/>
<dbReference type="Proteomes" id="UP000472272">
    <property type="component" value="Chromosome 7"/>
</dbReference>
<keyword evidence="4" id="KW-0067">ATP-binding</keyword>
<evidence type="ECO:0000256" key="3">
    <source>
        <dbReference type="ARBA" id="ARBA00022741"/>
    </source>
</evidence>
<dbReference type="InterPro" id="IPR036961">
    <property type="entry name" value="Kinesin_motor_dom_sf"/>
</dbReference>
<dbReference type="GO" id="GO:0051231">
    <property type="term" value="P:spindle elongation"/>
    <property type="evidence" value="ECO:0007669"/>
    <property type="project" value="TreeGrafter"/>
</dbReference>
<dbReference type="GO" id="GO:0007018">
    <property type="term" value="P:microtubule-based movement"/>
    <property type="evidence" value="ECO:0007669"/>
    <property type="project" value="InterPro"/>
</dbReference>
<dbReference type="GO" id="GO:0008017">
    <property type="term" value="F:microtubule binding"/>
    <property type="evidence" value="ECO:0007669"/>
    <property type="project" value="InterPro"/>
</dbReference>
<dbReference type="InterPro" id="IPR027417">
    <property type="entry name" value="P-loop_NTPase"/>
</dbReference>
<dbReference type="Gene3D" id="3.40.850.10">
    <property type="entry name" value="Kinesin motor domain"/>
    <property type="match status" value="1"/>
</dbReference>
<name>A0A670IFQ2_PODMU</name>
<dbReference type="GO" id="GO:0005524">
    <property type="term" value="F:ATP binding"/>
    <property type="evidence" value="ECO:0007669"/>
    <property type="project" value="UniProtKB-KW"/>
</dbReference>
<evidence type="ECO:0000256" key="6">
    <source>
        <dbReference type="ARBA" id="ARBA00023212"/>
    </source>
</evidence>
<protein>
    <recommendedName>
        <fullName evidence="7">Kinesin motor domain-containing protein</fullName>
    </recommendedName>
</protein>
<dbReference type="Pfam" id="PF00225">
    <property type="entry name" value="Kinesin"/>
    <property type="match status" value="1"/>
</dbReference>
<accession>A0A670IFQ2</accession>
<reference evidence="8 9" key="1">
    <citation type="journal article" date="2019" name="Proc. Natl. Acad. Sci. U.S.A.">
        <title>Regulatory changes in pterin and carotenoid genes underlie balanced color polymorphisms in the wall lizard.</title>
        <authorList>
            <person name="Andrade P."/>
            <person name="Pinho C."/>
            <person name="Perez I de Lanuza G."/>
            <person name="Afonso S."/>
            <person name="Brejcha J."/>
            <person name="Rubin C.J."/>
            <person name="Wallerman O."/>
            <person name="Pereira P."/>
            <person name="Sabatino S.J."/>
            <person name="Bellati A."/>
            <person name="Pellitteri-Rosa D."/>
            <person name="Bosakova Z."/>
            <person name="Bunikis I."/>
            <person name="Carretero M.A."/>
            <person name="Feiner N."/>
            <person name="Marsik P."/>
            <person name="Pauperio F."/>
            <person name="Salvi D."/>
            <person name="Soler L."/>
            <person name="While G.M."/>
            <person name="Uller T."/>
            <person name="Font E."/>
            <person name="Andersson L."/>
            <person name="Carneiro M."/>
        </authorList>
    </citation>
    <scope>NUCLEOTIDE SEQUENCE</scope>
</reference>
<keyword evidence="3" id="KW-0547">Nucleotide-binding</keyword>
<reference evidence="8" key="3">
    <citation type="submission" date="2025-09" db="UniProtKB">
        <authorList>
            <consortium name="Ensembl"/>
        </authorList>
    </citation>
    <scope>IDENTIFICATION</scope>
</reference>
<dbReference type="InterPro" id="IPR001752">
    <property type="entry name" value="Kinesin_motor_dom"/>
</dbReference>
<evidence type="ECO:0000256" key="5">
    <source>
        <dbReference type="ARBA" id="ARBA00023054"/>
    </source>
</evidence>
<dbReference type="PANTHER" id="PTHR47969:SF15">
    <property type="entry name" value="CHROMOSOME-ASSOCIATED KINESIN KIF4A-RELATED"/>
    <property type="match status" value="1"/>
</dbReference>
<dbReference type="AlphaFoldDB" id="A0A670IFQ2"/>
<feature type="domain" description="Kinesin motor" evidence="7">
    <location>
        <begin position="46"/>
        <end position="79"/>
    </location>
</feature>
<organism evidence="8 9">
    <name type="scientific">Podarcis muralis</name>
    <name type="common">Wall lizard</name>
    <name type="synonym">Lacerta muralis</name>
    <dbReference type="NCBI Taxonomy" id="64176"/>
    <lineage>
        <taxon>Eukaryota</taxon>
        <taxon>Metazoa</taxon>
        <taxon>Chordata</taxon>
        <taxon>Craniata</taxon>
        <taxon>Vertebrata</taxon>
        <taxon>Euteleostomi</taxon>
        <taxon>Lepidosauria</taxon>
        <taxon>Squamata</taxon>
        <taxon>Bifurcata</taxon>
        <taxon>Unidentata</taxon>
        <taxon>Episquamata</taxon>
        <taxon>Laterata</taxon>
        <taxon>Lacertibaenia</taxon>
        <taxon>Lacertidae</taxon>
        <taxon>Podarcis</taxon>
    </lineage>
</organism>
<keyword evidence="6" id="KW-0206">Cytoskeleton</keyword>
<sequence>MLKEEARIIHVQVMCLTFVPGEQHVFYVLTKHSHMIMSLTHLLSKRTCVSPLIMGILEGYATVLAYGETGSGKTYSMGLAYTAKAAGPTAAGLTAAGLKLAISDGETKL</sequence>
<dbReference type="InterPro" id="IPR027640">
    <property type="entry name" value="Kinesin-like_fam"/>
</dbReference>
<dbReference type="GO" id="GO:0007052">
    <property type="term" value="P:mitotic spindle organization"/>
    <property type="evidence" value="ECO:0007669"/>
    <property type="project" value="TreeGrafter"/>
</dbReference>
<dbReference type="PANTHER" id="PTHR47969">
    <property type="entry name" value="CHROMOSOME-ASSOCIATED KINESIN KIF4A-RELATED"/>
    <property type="match status" value="1"/>
</dbReference>
<keyword evidence="9" id="KW-1185">Reference proteome</keyword>
<evidence type="ECO:0000313" key="8">
    <source>
        <dbReference type="Ensembl" id="ENSPMRP00000010825.1"/>
    </source>
</evidence>
<evidence type="ECO:0000256" key="4">
    <source>
        <dbReference type="ARBA" id="ARBA00022840"/>
    </source>
</evidence>
<dbReference type="SUPFAM" id="SSF52540">
    <property type="entry name" value="P-loop containing nucleoside triphosphate hydrolases"/>
    <property type="match status" value="1"/>
</dbReference>
<keyword evidence="5" id="KW-0175">Coiled coil</keyword>
<dbReference type="GO" id="GO:0005875">
    <property type="term" value="C:microtubule associated complex"/>
    <property type="evidence" value="ECO:0007669"/>
    <property type="project" value="TreeGrafter"/>
</dbReference>
<comment type="subcellular location">
    <subcellularLocation>
        <location evidence="1">Cytoplasm</location>
        <location evidence="1">Cytoskeleton</location>
    </subcellularLocation>
</comment>
<dbReference type="GO" id="GO:0003777">
    <property type="term" value="F:microtubule motor activity"/>
    <property type="evidence" value="ECO:0007669"/>
    <property type="project" value="InterPro"/>
</dbReference>
<dbReference type="Ensembl" id="ENSPMRT00000011550.1">
    <property type="protein sequence ID" value="ENSPMRP00000010825.1"/>
    <property type="gene ID" value="ENSPMRG00000007184.1"/>
</dbReference>
<evidence type="ECO:0000313" key="9">
    <source>
        <dbReference type="Proteomes" id="UP000472272"/>
    </source>
</evidence>
<reference evidence="8" key="2">
    <citation type="submission" date="2025-08" db="UniProtKB">
        <authorList>
            <consortium name="Ensembl"/>
        </authorList>
    </citation>
    <scope>IDENTIFICATION</scope>
</reference>
<evidence type="ECO:0000256" key="2">
    <source>
        <dbReference type="ARBA" id="ARBA00022490"/>
    </source>
</evidence>
<keyword evidence="2" id="KW-0963">Cytoplasm</keyword>
<evidence type="ECO:0000256" key="1">
    <source>
        <dbReference type="ARBA" id="ARBA00004245"/>
    </source>
</evidence>
<evidence type="ECO:0000259" key="7">
    <source>
        <dbReference type="Pfam" id="PF00225"/>
    </source>
</evidence>